<dbReference type="EMBL" id="JAXCLA010000008">
    <property type="protein sequence ID" value="MDY0747642.1"/>
    <property type="molecule type" value="Genomic_DNA"/>
</dbReference>
<accession>A0ABU5DRH6</accession>
<sequence length="92" mass="10463">MVVDLNDPDSILAWWKVWPARHDGFLDFELKVNPQFASAIREAQRRIAADPEFSAMLAVGVRAQRERQEVSQWADASIPAFQLKHREFAAAA</sequence>
<organism evidence="1 2">
    <name type="scientific">Roseateles agri</name>
    <dbReference type="NCBI Taxonomy" id="3098619"/>
    <lineage>
        <taxon>Bacteria</taxon>
        <taxon>Pseudomonadati</taxon>
        <taxon>Pseudomonadota</taxon>
        <taxon>Betaproteobacteria</taxon>
        <taxon>Burkholderiales</taxon>
        <taxon>Sphaerotilaceae</taxon>
        <taxon>Roseateles</taxon>
    </lineage>
</organism>
<gene>
    <name evidence="1" type="ORF">SNE35_24280</name>
</gene>
<dbReference type="Proteomes" id="UP001285263">
    <property type="component" value="Unassembled WGS sequence"/>
</dbReference>
<name>A0ABU5DRH6_9BURK</name>
<reference evidence="1 2" key="1">
    <citation type="submission" date="2023-11" db="EMBL/GenBank/DDBJ databases">
        <title>Paucibacter sp. nov., isolated from fresh soil in Korea.</title>
        <authorList>
            <person name="Le N.T.T."/>
        </authorList>
    </citation>
    <scope>NUCLEOTIDE SEQUENCE [LARGE SCALE GENOMIC DNA]</scope>
    <source>
        <strain evidence="1 2">R3-3</strain>
    </source>
</reference>
<evidence type="ECO:0000313" key="1">
    <source>
        <dbReference type="EMBL" id="MDY0747642.1"/>
    </source>
</evidence>
<proteinExistence type="predicted"/>
<keyword evidence="2" id="KW-1185">Reference proteome</keyword>
<comment type="caution">
    <text evidence="1">The sequence shown here is derived from an EMBL/GenBank/DDBJ whole genome shotgun (WGS) entry which is preliminary data.</text>
</comment>
<dbReference type="RefSeq" id="WP_320425604.1">
    <property type="nucleotide sequence ID" value="NZ_JAXCLA010000008.1"/>
</dbReference>
<evidence type="ECO:0000313" key="2">
    <source>
        <dbReference type="Proteomes" id="UP001285263"/>
    </source>
</evidence>
<protein>
    <submittedName>
        <fullName evidence="1">Uncharacterized protein</fullName>
    </submittedName>
</protein>